<evidence type="ECO:0000256" key="1">
    <source>
        <dbReference type="SAM" id="MobiDB-lite"/>
    </source>
</evidence>
<dbReference type="EMBL" id="JAUSTN010000002">
    <property type="protein sequence ID" value="MDQ0274390.1"/>
    <property type="molecule type" value="Genomic_DNA"/>
</dbReference>
<dbReference type="Pfam" id="PF13459">
    <property type="entry name" value="Fer4_15"/>
    <property type="match status" value="1"/>
</dbReference>
<dbReference type="RefSeq" id="WP_023055240.1">
    <property type="nucleotide sequence ID" value="NZ_JAUSTN010000002.1"/>
</dbReference>
<accession>A0ABU0AT24</accession>
<keyword evidence="3" id="KW-1185">Reference proteome</keyword>
<evidence type="ECO:0000313" key="2">
    <source>
        <dbReference type="EMBL" id="MDQ0274390.1"/>
    </source>
</evidence>
<sequence>MTEVFSMTDEGVAKAIEEEVPVESESAAAEAKDGCPVGAIEEV</sequence>
<gene>
    <name evidence="2" type="ORF">J2S72_000398</name>
</gene>
<protein>
    <submittedName>
        <fullName evidence="2">Ferredoxin</fullName>
    </submittedName>
</protein>
<evidence type="ECO:0000313" key="3">
    <source>
        <dbReference type="Proteomes" id="UP001236559"/>
    </source>
</evidence>
<feature type="region of interest" description="Disordered" evidence="1">
    <location>
        <begin position="18"/>
        <end position="43"/>
    </location>
</feature>
<name>A0ABU0AT24_9FIRM</name>
<organism evidence="2 3">
    <name type="scientific">Peptoniphilus koenoeneniae</name>
    <dbReference type="NCBI Taxonomy" id="507751"/>
    <lineage>
        <taxon>Bacteria</taxon>
        <taxon>Bacillati</taxon>
        <taxon>Bacillota</taxon>
        <taxon>Tissierellia</taxon>
        <taxon>Tissierellales</taxon>
        <taxon>Peptoniphilaceae</taxon>
        <taxon>Peptoniphilus</taxon>
    </lineage>
</organism>
<reference evidence="2 3" key="1">
    <citation type="submission" date="2023-07" db="EMBL/GenBank/DDBJ databases">
        <title>Genomic Encyclopedia of Type Strains, Phase IV (KMG-IV): sequencing the most valuable type-strain genomes for metagenomic binning, comparative biology and taxonomic classification.</title>
        <authorList>
            <person name="Goeker M."/>
        </authorList>
    </citation>
    <scope>NUCLEOTIDE SEQUENCE [LARGE SCALE GENOMIC DNA]</scope>
    <source>
        <strain evidence="2 3">DSM 22616</strain>
    </source>
</reference>
<dbReference type="Proteomes" id="UP001236559">
    <property type="component" value="Unassembled WGS sequence"/>
</dbReference>
<comment type="caution">
    <text evidence="2">The sequence shown here is derived from an EMBL/GenBank/DDBJ whole genome shotgun (WGS) entry which is preliminary data.</text>
</comment>
<dbReference type="Gene3D" id="3.30.70.20">
    <property type="match status" value="1"/>
</dbReference>
<proteinExistence type="predicted"/>